<dbReference type="Pfam" id="PF05069">
    <property type="entry name" value="Phage_tail_S"/>
    <property type="match status" value="1"/>
</dbReference>
<evidence type="ECO:0000313" key="1">
    <source>
        <dbReference type="EMBL" id="STO70173.1"/>
    </source>
</evidence>
<dbReference type="EMBL" id="UGHK01000001">
    <property type="protein sequence ID" value="STO70173.1"/>
    <property type="molecule type" value="Genomic_DNA"/>
</dbReference>
<dbReference type="AlphaFoldDB" id="A0A2S5AWJ7"/>
<evidence type="ECO:0000313" key="2">
    <source>
        <dbReference type="Proteomes" id="UP000254465"/>
    </source>
</evidence>
<gene>
    <name evidence="1" type="ORF">NCTC11296_00052</name>
</gene>
<proteinExistence type="predicted"/>
<dbReference type="RefSeq" id="WP_017807149.1">
    <property type="nucleotide sequence ID" value="NZ_CP081939.1"/>
</dbReference>
<name>A0A2S5AWJ7_AVIPA</name>
<sequence length="226" mass="25748">MNDIILKLSKESLKRFRRDMRLLTLSPDKKKQVIQRTAWRIKDNAKKAVNQQRSPDGKPWEKRKVGKGKMLKRRAKFLNTKIQGNNTGVLGYKNKKSSELSAEHQYGLEVELAKNQKLTLGDKIQLIKNKNNPCSDSQAKKLKDLGYQIRLKGGRRKNASLREIKARLTMGQAGLIIRLMSKALNQNKQNAVNGKIKLPARPFLDENTQHNAEIMAAELAKVLTLK</sequence>
<organism evidence="1 2">
    <name type="scientific">Avibacterium paragallinarum</name>
    <name type="common">Haemophilus gallinarum</name>
    <dbReference type="NCBI Taxonomy" id="728"/>
    <lineage>
        <taxon>Bacteria</taxon>
        <taxon>Pseudomonadati</taxon>
        <taxon>Pseudomonadota</taxon>
        <taxon>Gammaproteobacteria</taxon>
        <taxon>Pasteurellales</taxon>
        <taxon>Pasteurellaceae</taxon>
        <taxon>Avibacterium</taxon>
    </lineage>
</organism>
<dbReference type="Proteomes" id="UP000254465">
    <property type="component" value="Unassembled WGS sequence"/>
</dbReference>
<accession>A0A2S5AWJ7</accession>
<reference evidence="1 2" key="1">
    <citation type="submission" date="2018-06" db="EMBL/GenBank/DDBJ databases">
        <authorList>
            <consortium name="Pathogen Informatics"/>
            <person name="Doyle S."/>
        </authorList>
    </citation>
    <scope>NUCLEOTIDE SEQUENCE [LARGE SCALE GENOMIC DNA]</scope>
    <source>
        <strain evidence="1 2">NCTC11296</strain>
    </source>
</reference>
<dbReference type="InterPro" id="IPR006522">
    <property type="entry name" value="Phage_virion_morphogenesis"/>
</dbReference>
<protein>
    <submittedName>
        <fullName evidence="1">Phage protein</fullName>
    </submittedName>
</protein>
<dbReference type="NCBIfam" id="TIGR01635">
    <property type="entry name" value="tail_comp_S"/>
    <property type="match status" value="1"/>
</dbReference>